<reference evidence="1 2" key="1">
    <citation type="submission" date="2016-07" db="EMBL/GenBank/DDBJ databases">
        <title>Pervasive Adenine N6-methylation of Active Genes in Fungi.</title>
        <authorList>
            <consortium name="DOE Joint Genome Institute"/>
            <person name="Mondo S.J."/>
            <person name="Dannebaum R.O."/>
            <person name="Kuo R.C."/>
            <person name="Labutti K."/>
            <person name="Haridas S."/>
            <person name="Kuo A."/>
            <person name="Salamov A."/>
            <person name="Ahrendt S.R."/>
            <person name="Lipzen A."/>
            <person name="Sullivan W."/>
            <person name="Andreopoulos W.B."/>
            <person name="Clum A."/>
            <person name="Lindquist E."/>
            <person name="Daum C."/>
            <person name="Ramamoorthy G.K."/>
            <person name="Gryganskyi A."/>
            <person name="Culley D."/>
            <person name="Magnuson J.K."/>
            <person name="James T.Y."/>
            <person name="O'Malley M.A."/>
            <person name="Stajich J.E."/>
            <person name="Spatafora J.W."/>
            <person name="Visel A."/>
            <person name="Grigoriev I.V."/>
        </authorList>
    </citation>
    <scope>NUCLEOTIDE SEQUENCE [LARGE SCALE GENOMIC DNA]</scope>
    <source>
        <strain evidence="1 2">12-1054</strain>
    </source>
</reference>
<organism evidence="1 2">
    <name type="scientific">Protomyces lactucae-debilis</name>
    <dbReference type="NCBI Taxonomy" id="2754530"/>
    <lineage>
        <taxon>Eukaryota</taxon>
        <taxon>Fungi</taxon>
        <taxon>Dikarya</taxon>
        <taxon>Ascomycota</taxon>
        <taxon>Taphrinomycotina</taxon>
        <taxon>Taphrinomycetes</taxon>
        <taxon>Taphrinales</taxon>
        <taxon>Protomycetaceae</taxon>
        <taxon>Protomyces</taxon>
    </lineage>
</organism>
<sequence length="236" mass="27081">MLQLYPNAFEFEEYFFAKGPYIHSPQNYAVFCWNVDLDIGSLPTQGDPLGHSCFWTRSAESIPLTEPDSWLLKCTPHPRQLNMLALPPDNLGNWKAVPARPQACFLYLAGPVDKPYLTIQCIESYNVELHDLPAFKSYLPDSQTTGGHCRLILKSDADDAFPELNLPDTWFTAVNRISRSLDQFGVYCERNDIKYDTRYILPRITPLGHKCYWVLGTGDKSLIFAQCEDAEDWRYQ</sequence>
<proteinExistence type="predicted"/>
<comment type="caution">
    <text evidence="1">The sequence shown here is derived from an EMBL/GenBank/DDBJ whole genome shotgun (WGS) entry which is preliminary data.</text>
</comment>
<dbReference type="EMBL" id="MCFI01000010">
    <property type="protein sequence ID" value="ORY82005.1"/>
    <property type="molecule type" value="Genomic_DNA"/>
</dbReference>
<evidence type="ECO:0000313" key="2">
    <source>
        <dbReference type="Proteomes" id="UP000193685"/>
    </source>
</evidence>
<keyword evidence="2" id="KW-1185">Reference proteome</keyword>
<protein>
    <submittedName>
        <fullName evidence="1">Uncharacterized protein</fullName>
    </submittedName>
</protein>
<dbReference type="RefSeq" id="XP_040725139.1">
    <property type="nucleotide sequence ID" value="XM_040871242.1"/>
</dbReference>
<dbReference type="AlphaFoldDB" id="A0A1Y2FGR7"/>
<evidence type="ECO:0000313" key="1">
    <source>
        <dbReference type="EMBL" id="ORY82005.1"/>
    </source>
</evidence>
<gene>
    <name evidence="1" type="ORF">BCR37DRAFT_393049</name>
</gene>
<dbReference type="GeneID" id="63787841"/>
<name>A0A1Y2FGR7_PROLT</name>
<dbReference type="Proteomes" id="UP000193685">
    <property type="component" value="Unassembled WGS sequence"/>
</dbReference>
<accession>A0A1Y2FGR7</accession>